<sequence length="294" mass="30292">MPDGAGGAIIAWQDDRPGGYGVCVQHLNALGMPALGWPAPGILLAGAYEPSMSADGARGAMLAWAISSVLNFRRIVNGDPFAAGTPSGATIVDALGSARSGGAREPVLPNDALKAPHNRLPIVLPDGAGGVLLGWLRLSITADKLMFQRLDRAGAAATGWVFVSPITYGEYDPSMCADDSAGAIFAWKGGYPEAIYAQRVRSDGSLAAGWASGGLVVCAAPGTHRATGIVPDGAGGAIIVWRDGRNGSFEQIFAQRVTHDGALAAGWPVGGRVICTYACDPGDQRSNGNYFERS</sequence>
<feature type="non-terminal residue" evidence="1">
    <location>
        <position position="294"/>
    </location>
</feature>
<gene>
    <name evidence="1" type="ORF">E6K72_01310</name>
</gene>
<name>A0A538T8A1_UNCEI</name>
<accession>A0A538T8A1</accession>
<dbReference type="AlphaFoldDB" id="A0A538T8A1"/>
<comment type="caution">
    <text evidence="1">The sequence shown here is derived from an EMBL/GenBank/DDBJ whole genome shotgun (WGS) entry which is preliminary data.</text>
</comment>
<dbReference type="EMBL" id="VBOS01000036">
    <property type="protein sequence ID" value="TMQ59856.1"/>
    <property type="molecule type" value="Genomic_DNA"/>
</dbReference>
<evidence type="ECO:0000313" key="2">
    <source>
        <dbReference type="Proteomes" id="UP000317716"/>
    </source>
</evidence>
<proteinExistence type="predicted"/>
<reference evidence="1 2" key="1">
    <citation type="journal article" date="2019" name="Nat. Microbiol.">
        <title>Mediterranean grassland soil C-N compound turnover is dependent on rainfall and depth, and is mediated by genomically divergent microorganisms.</title>
        <authorList>
            <person name="Diamond S."/>
            <person name="Andeer P.F."/>
            <person name="Li Z."/>
            <person name="Crits-Christoph A."/>
            <person name="Burstein D."/>
            <person name="Anantharaman K."/>
            <person name="Lane K.R."/>
            <person name="Thomas B.C."/>
            <person name="Pan C."/>
            <person name="Northen T.R."/>
            <person name="Banfield J.F."/>
        </authorList>
    </citation>
    <scope>NUCLEOTIDE SEQUENCE [LARGE SCALE GENOMIC DNA]</scope>
    <source>
        <strain evidence="1">WS_2</strain>
    </source>
</reference>
<organism evidence="1 2">
    <name type="scientific">Eiseniibacteriota bacterium</name>
    <dbReference type="NCBI Taxonomy" id="2212470"/>
    <lineage>
        <taxon>Bacteria</taxon>
        <taxon>Candidatus Eiseniibacteriota</taxon>
    </lineage>
</organism>
<evidence type="ECO:0000313" key="1">
    <source>
        <dbReference type="EMBL" id="TMQ59856.1"/>
    </source>
</evidence>
<dbReference type="Proteomes" id="UP000317716">
    <property type="component" value="Unassembled WGS sequence"/>
</dbReference>
<protein>
    <submittedName>
        <fullName evidence="1">Uncharacterized protein</fullName>
    </submittedName>
</protein>